<comment type="caution">
    <text evidence="1">The sequence shown here is derived from an EMBL/GenBank/DDBJ whole genome shotgun (WGS) entry which is preliminary data.</text>
</comment>
<sequence length="114" mass="13004">MTKVEYEVYVKRVNAFFRTEGIANLSSSKPDEHCPCGEDYTGQKDYEVESYFSHARCECCLRPLGGGREHATGWCPGDEGKPGEVLCYEVCRDCLYYAEYGRLDDMTMLEIEDS</sequence>
<dbReference type="AlphaFoldDB" id="X0XC73"/>
<accession>X0XC73</accession>
<evidence type="ECO:0000313" key="1">
    <source>
        <dbReference type="EMBL" id="GAG40794.1"/>
    </source>
</evidence>
<organism evidence="1">
    <name type="scientific">marine sediment metagenome</name>
    <dbReference type="NCBI Taxonomy" id="412755"/>
    <lineage>
        <taxon>unclassified sequences</taxon>
        <taxon>metagenomes</taxon>
        <taxon>ecological metagenomes</taxon>
    </lineage>
</organism>
<dbReference type="EMBL" id="BARS01042272">
    <property type="protein sequence ID" value="GAG40794.1"/>
    <property type="molecule type" value="Genomic_DNA"/>
</dbReference>
<gene>
    <name evidence="1" type="ORF">S01H1_64161</name>
</gene>
<protein>
    <submittedName>
        <fullName evidence="1">Uncharacterized protein</fullName>
    </submittedName>
</protein>
<proteinExistence type="predicted"/>
<reference evidence="1" key="1">
    <citation type="journal article" date="2014" name="Front. Microbiol.">
        <title>High frequency of phylogenetically diverse reductive dehalogenase-homologous genes in deep subseafloor sedimentary metagenomes.</title>
        <authorList>
            <person name="Kawai M."/>
            <person name="Futagami T."/>
            <person name="Toyoda A."/>
            <person name="Takaki Y."/>
            <person name="Nishi S."/>
            <person name="Hori S."/>
            <person name="Arai W."/>
            <person name="Tsubouchi T."/>
            <person name="Morono Y."/>
            <person name="Uchiyama I."/>
            <person name="Ito T."/>
            <person name="Fujiyama A."/>
            <person name="Inagaki F."/>
            <person name="Takami H."/>
        </authorList>
    </citation>
    <scope>NUCLEOTIDE SEQUENCE</scope>
    <source>
        <strain evidence="1">Expedition CK06-06</strain>
    </source>
</reference>
<name>X0XC73_9ZZZZ</name>